<keyword evidence="2" id="KW-1185">Reference proteome</keyword>
<reference evidence="1 2" key="1">
    <citation type="submission" date="2020-10" db="EMBL/GenBank/DDBJ databases">
        <title>The Coptis chinensis genome and diversification of protoberbering-type alkaloids.</title>
        <authorList>
            <person name="Wang B."/>
            <person name="Shu S."/>
            <person name="Song C."/>
            <person name="Liu Y."/>
        </authorList>
    </citation>
    <scope>NUCLEOTIDE SEQUENCE [LARGE SCALE GENOMIC DNA]</scope>
    <source>
        <strain evidence="1">HL-2020</strain>
        <tissue evidence="1">Leaf</tissue>
    </source>
</reference>
<dbReference type="PANTHER" id="PTHR31414:SF16">
    <property type="entry name" value="TRANSMEMBRANE PROTEIN"/>
    <property type="match status" value="1"/>
</dbReference>
<dbReference type="OrthoDB" id="1937321at2759"/>
<organism evidence="1 2">
    <name type="scientific">Coptis chinensis</name>
    <dbReference type="NCBI Taxonomy" id="261450"/>
    <lineage>
        <taxon>Eukaryota</taxon>
        <taxon>Viridiplantae</taxon>
        <taxon>Streptophyta</taxon>
        <taxon>Embryophyta</taxon>
        <taxon>Tracheophyta</taxon>
        <taxon>Spermatophyta</taxon>
        <taxon>Magnoliopsida</taxon>
        <taxon>Ranunculales</taxon>
        <taxon>Ranunculaceae</taxon>
        <taxon>Coptidoideae</taxon>
        <taxon>Coptis</taxon>
    </lineage>
</organism>
<dbReference type="GO" id="GO:0016020">
    <property type="term" value="C:membrane"/>
    <property type="evidence" value="ECO:0007669"/>
    <property type="project" value="TreeGrafter"/>
</dbReference>
<name>A0A835IVI2_9MAGN</name>
<gene>
    <name evidence="1" type="ORF">IFM89_031151</name>
</gene>
<evidence type="ECO:0000313" key="2">
    <source>
        <dbReference type="Proteomes" id="UP000631114"/>
    </source>
</evidence>
<dbReference type="EMBL" id="JADFTS010000002">
    <property type="protein sequence ID" value="KAF9622348.1"/>
    <property type="molecule type" value="Genomic_DNA"/>
</dbReference>
<dbReference type="PANTHER" id="PTHR31414">
    <property type="entry name" value="TRANSMEMBRANE PROTEIN DDB_G0292058"/>
    <property type="match status" value="1"/>
</dbReference>
<accession>A0A835IVI2</accession>
<sequence>MRNIVIRFLHHCWEDNPRLLYTISSSCERELCPRSLCPALAWSSRLQFREGNIQNHHFDSCPTLGTLPPDGSCWSGTNFCRCHALPNSLDYVCKPPPKGGKDFYTPLVAAVNVSYALDHSALPLLGLQDCNFVRETFRTITSDYRPPLEHYLRMVVAGAGLISAGVMLANNSSDANCPQREEVFVKQSLPISGTDSSNIHI</sequence>
<dbReference type="InterPro" id="IPR040283">
    <property type="entry name" value="DDB_G0292058-like"/>
</dbReference>
<protein>
    <submittedName>
        <fullName evidence="1">Uncharacterized protein</fullName>
    </submittedName>
</protein>
<dbReference type="Proteomes" id="UP000631114">
    <property type="component" value="Unassembled WGS sequence"/>
</dbReference>
<dbReference type="AlphaFoldDB" id="A0A835IVI2"/>
<comment type="caution">
    <text evidence="1">The sequence shown here is derived from an EMBL/GenBank/DDBJ whole genome shotgun (WGS) entry which is preliminary data.</text>
</comment>
<proteinExistence type="predicted"/>
<evidence type="ECO:0000313" key="1">
    <source>
        <dbReference type="EMBL" id="KAF9622348.1"/>
    </source>
</evidence>